<dbReference type="GO" id="GO:0008483">
    <property type="term" value="F:transaminase activity"/>
    <property type="evidence" value="ECO:0007669"/>
    <property type="project" value="UniProtKB-KW"/>
</dbReference>
<gene>
    <name evidence="5" type="ORF">DesfrDRAFT_2412</name>
</gene>
<evidence type="ECO:0000256" key="1">
    <source>
        <dbReference type="PIRSR" id="PIRSR000390-1"/>
    </source>
</evidence>
<dbReference type="AlphaFoldDB" id="E1JXR3"/>
<dbReference type="Gene3D" id="3.40.640.10">
    <property type="entry name" value="Type I PLP-dependent aspartate aminotransferase-like (Major domain)"/>
    <property type="match status" value="1"/>
</dbReference>
<dbReference type="eggNOG" id="COG0399">
    <property type="taxonomic scope" value="Bacteria"/>
</dbReference>
<evidence type="ECO:0000256" key="4">
    <source>
        <dbReference type="SAM" id="MobiDB-lite"/>
    </source>
</evidence>
<dbReference type="GO" id="GO:0000271">
    <property type="term" value="P:polysaccharide biosynthetic process"/>
    <property type="evidence" value="ECO:0007669"/>
    <property type="project" value="TreeGrafter"/>
</dbReference>
<comment type="similarity">
    <text evidence="3">Belongs to the DegT/DnrJ/EryC1 family.</text>
</comment>
<keyword evidence="2 3" id="KW-0663">Pyridoxal phosphate</keyword>
<dbReference type="RefSeq" id="WP_005994196.1">
    <property type="nucleotide sequence ID" value="NZ_AECZ01000015.1"/>
</dbReference>
<dbReference type="NCBIfam" id="TIGR04181">
    <property type="entry name" value="NHT_00031"/>
    <property type="match status" value="1"/>
</dbReference>
<dbReference type="InterPro" id="IPR026385">
    <property type="entry name" value="LegC-like"/>
</dbReference>
<name>E1JXR3_SOLFR</name>
<evidence type="ECO:0000313" key="6">
    <source>
        <dbReference type="Proteomes" id="UP000006250"/>
    </source>
</evidence>
<dbReference type="EMBL" id="AECZ01000015">
    <property type="protein sequence ID" value="EFL50836.1"/>
    <property type="molecule type" value="Genomic_DNA"/>
</dbReference>
<organism evidence="5 6">
    <name type="scientific">Solidesulfovibrio fructosivorans JJ]</name>
    <dbReference type="NCBI Taxonomy" id="596151"/>
    <lineage>
        <taxon>Bacteria</taxon>
        <taxon>Pseudomonadati</taxon>
        <taxon>Thermodesulfobacteriota</taxon>
        <taxon>Desulfovibrionia</taxon>
        <taxon>Desulfovibrionales</taxon>
        <taxon>Desulfovibrionaceae</taxon>
        <taxon>Solidesulfovibrio</taxon>
    </lineage>
</organism>
<dbReference type="GO" id="GO:0030170">
    <property type="term" value="F:pyridoxal phosphate binding"/>
    <property type="evidence" value="ECO:0007669"/>
    <property type="project" value="TreeGrafter"/>
</dbReference>
<sequence>MSTYVSLCEFIRSHFLGRDRIGLHEPQFYGNERAYVIDAIDSTFVSSVGNYVTRFEEMLCQITGAKYAVATVNGTTALHAALLVAGVQPGDMVLTQPLSFVATANAVAHAGAEPVFLDVEEDTLGLDPGAVAEFLLTACKKADGGCRHVATGRRVAACVPMHTFGHPCRVDALTDVCAGFGVPVVEDAAEALGSLRQGRHCGTFGLLGTLSFNGNKIVTSGGGGAVLTDDPELARRAKHLTTTAKLPLPYRFVHDSVGYNYRMPNLNAALACAQLEQLESFLASKRALAGEYATFCAKVGLRFVSEPADTQSNYWLNAIRLPDIATREAFLETSNDCGIQTRRAWDLLSSLPMFAHNPRGPLEVATKLAAELVNIPSSPRIQDAVHIARRTPENGQRSRPLAGDASSRS</sequence>
<dbReference type="Pfam" id="PF01041">
    <property type="entry name" value="DegT_DnrJ_EryC1"/>
    <property type="match status" value="1"/>
</dbReference>
<proteinExistence type="inferred from homology"/>
<evidence type="ECO:0000313" key="5">
    <source>
        <dbReference type="EMBL" id="EFL50836.1"/>
    </source>
</evidence>
<feature type="modified residue" description="N6-(pyridoxal phosphate)lysine" evidence="2">
    <location>
        <position position="216"/>
    </location>
</feature>
<dbReference type="InterPro" id="IPR015424">
    <property type="entry name" value="PyrdxlP-dep_Trfase"/>
</dbReference>
<keyword evidence="6" id="KW-1185">Reference proteome</keyword>
<keyword evidence="5" id="KW-0808">Transferase</keyword>
<dbReference type="Gene3D" id="3.90.1150.10">
    <property type="entry name" value="Aspartate Aminotransferase, domain 1"/>
    <property type="match status" value="1"/>
</dbReference>
<feature type="region of interest" description="Disordered" evidence="4">
    <location>
        <begin position="388"/>
        <end position="409"/>
    </location>
</feature>
<dbReference type="PIRSF" id="PIRSF000390">
    <property type="entry name" value="PLP_StrS"/>
    <property type="match status" value="1"/>
</dbReference>
<dbReference type="InterPro" id="IPR015422">
    <property type="entry name" value="PyrdxlP-dep_Trfase_small"/>
</dbReference>
<evidence type="ECO:0000256" key="2">
    <source>
        <dbReference type="PIRSR" id="PIRSR000390-2"/>
    </source>
</evidence>
<dbReference type="SUPFAM" id="SSF53383">
    <property type="entry name" value="PLP-dependent transferases"/>
    <property type="match status" value="1"/>
</dbReference>
<dbReference type="PANTHER" id="PTHR30244">
    <property type="entry name" value="TRANSAMINASE"/>
    <property type="match status" value="1"/>
</dbReference>
<comment type="caution">
    <text evidence="5">The sequence shown here is derived from an EMBL/GenBank/DDBJ whole genome shotgun (WGS) entry which is preliminary data.</text>
</comment>
<accession>E1JXR3</accession>
<protein>
    <submittedName>
        <fullName evidence="5">DegT/DnrJ/EryC1/StrS aminotransferase</fullName>
    </submittedName>
</protein>
<keyword evidence="5" id="KW-0032">Aminotransferase</keyword>
<dbReference type="OrthoDB" id="9766188at2"/>
<reference evidence="5 6" key="1">
    <citation type="submission" date="2010-08" db="EMBL/GenBank/DDBJ databases">
        <title>The draft genome of Desulfovibrio fructosovorans JJ.</title>
        <authorList>
            <consortium name="US DOE Joint Genome Institute (JGI-PGF)"/>
            <person name="Lucas S."/>
            <person name="Copeland A."/>
            <person name="Lapidus A."/>
            <person name="Cheng J.-F."/>
            <person name="Bruce D."/>
            <person name="Goodwin L."/>
            <person name="Pitluck S."/>
            <person name="Land M.L."/>
            <person name="Hauser L."/>
            <person name="Chang Y.-J."/>
            <person name="Jeffries C."/>
            <person name="Wall J.D."/>
            <person name="Stahl D.A."/>
            <person name="Arkin A.P."/>
            <person name="Dehal P."/>
            <person name="Stolyar S.M."/>
            <person name="Hazen T.C."/>
            <person name="Woyke T.J."/>
        </authorList>
    </citation>
    <scope>NUCLEOTIDE SEQUENCE [LARGE SCALE GENOMIC DNA]</scope>
    <source>
        <strain evidence="5 6">JJ</strain>
    </source>
</reference>
<evidence type="ECO:0000256" key="3">
    <source>
        <dbReference type="RuleBase" id="RU004508"/>
    </source>
</evidence>
<dbReference type="STRING" id="596151.DesfrDRAFT_2412"/>
<dbReference type="Proteomes" id="UP000006250">
    <property type="component" value="Unassembled WGS sequence"/>
</dbReference>
<dbReference type="CDD" id="cd00616">
    <property type="entry name" value="AHBA_syn"/>
    <property type="match status" value="1"/>
</dbReference>
<dbReference type="PANTHER" id="PTHR30244:SF30">
    <property type="entry name" value="BLR5990 PROTEIN"/>
    <property type="match status" value="1"/>
</dbReference>
<feature type="active site" description="Proton acceptor" evidence="1">
    <location>
        <position position="216"/>
    </location>
</feature>
<dbReference type="InterPro" id="IPR000653">
    <property type="entry name" value="DegT/StrS_aminotransferase"/>
</dbReference>
<dbReference type="InterPro" id="IPR015421">
    <property type="entry name" value="PyrdxlP-dep_Trfase_major"/>
</dbReference>